<keyword evidence="8" id="KW-0966">Cell projection</keyword>
<dbReference type="PANTHER" id="PTHR14517">
    <property type="entry name" value="RIB43A-RELATED"/>
    <property type="match status" value="1"/>
</dbReference>
<evidence type="ECO:0000256" key="3">
    <source>
        <dbReference type="ARBA" id="ARBA00022490"/>
    </source>
</evidence>
<feature type="coiled-coil region" evidence="10">
    <location>
        <begin position="489"/>
        <end position="558"/>
    </location>
</feature>
<dbReference type="Gene3D" id="3.90.550.10">
    <property type="entry name" value="Spore Coat Polysaccharide Biosynthesis Protein SpsA, Chain A"/>
    <property type="match status" value="1"/>
</dbReference>
<keyword evidence="3" id="KW-0963">Cytoplasm</keyword>
<evidence type="ECO:0000256" key="2">
    <source>
        <dbReference type="ARBA" id="ARBA00006875"/>
    </source>
</evidence>
<evidence type="ECO:0000256" key="8">
    <source>
        <dbReference type="ARBA" id="ARBA00023273"/>
    </source>
</evidence>
<dbReference type="Proteomes" id="UP001187343">
    <property type="component" value="Unassembled WGS sequence"/>
</dbReference>
<comment type="subcellular location">
    <subcellularLocation>
        <location evidence="1">Cytoplasm</location>
        <location evidence="1">Cytoskeleton</location>
        <location evidence="1">Flagellum axoneme</location>
    </subcellularLocation>
</comment>
<evidence type="ECO:0000256" key="5">
    <source>
        <dbReference type="ARBA" id="ARBA00023054"/>
    </source>
</evidence>
<evidence type="ECO:0000256" key="6">
    <source>
        <dbReference type="ARBA" id="ARBA00023069"/>
    </source>
</evidence>
<dbReference type="Pfam" id="PF05914">
    <property type="entry name" value="RIB43A"/>
    <property type="match status" value="1"/>
</dbReference>
<dbReference type="AlphaFoldDB" id="A0AA88T764"/>
<dbReference type="InterPro" id="IPR008805">
    <property type="entry name" value="RIB43A"/>
</dbReference>
<dbReference type="InterPro" id="IPR001173">
    <property type="entry name" value="Glyco_trans_2-like"/>
</dbReference>
<feature type="domain" description="Glycosyltransferase 2-like" evidence="11">
    <location>
        <begin position="2"/>
        <end position="58"/>
    </location>
</feature>
<dbReference type="InterPro" id="IPR029044">
    <property type="entry name" value="Nucleotide-diphossugar_trans"/>
</dbReference>
<evidence type="ECO:0000256" key="7">
    <source>
        <dbReference type="ARBA" id="ARBA00023212"/>
    </source>
</evidence>
<dbReference type="PANTHER" id="PTHR14517:SF10">
    <property type="entry name" value="RIB43A-LIKE WITH COILED-COILS PROTEIN 2"/>
    <property type="match status" value="1"/>
</dbReference>
<keyword evidence="5 10" id="KW-0175">Coiled coil</keyword>
<comment type="similarity">
    <text evidence="2">Belongs to the RIB43A family.</text>
</comment>
<dbReference type="Pfam" id="PF00535">
    <property type="entry name" value="Glycos_transf_2"/>
    <property type="match status" value="1"/>
</dbReference>
<evidence type="ECO:0000256" key="10">
    <source>
        <dbReference type="SAM" id="Coils"/>
    </source>
</evidence>
<evidence type="ECO:0000256" key="9">
    <source>
        <dbReference type="ARBA" id="ARBA00046435"/>
    </source>
</evidence>
<dbReference type="SUPFAM" id="SSF53448">
    <property type="entry name" value="Nucleotide-diphospho-sugar transferases"/>
    <property type="match status" value="1"/>
</dbReference>
<protein>
    <recommendedName>
        <fullName evidence="11">Glycosyltransferase 2-like domain-containing protein</fullName>
    </recommendedName>
</protein>
<accession>A0AA88T764</accession>
<comment type="caution">
    <text evidence="12">The sequence shown here is derived from an EMBL/GenBank/DDBJ whole genome shotgun (WGS) entry which is preliminary data.</text>
</comment>
<proteinExistence type="inferred from homology"/>
<evidence type="ECO:0000313" key="12">
    <source>
        <dbReference type="EMBL" id="KAK2867146.1"/>
    </source>
</evidence>
<evidence type="ECO:0000313" key="13">
    <source>
        <dbReference type="Proteomes" id="UP001187343"/>
    </source>
</evidence>
<dbReference type="EMBL" id="JAUYZG010000025">
    <property type="protein sequence ID" value="KAK2867146.1"/>
    <property type="molecule type" value="Genomic_DNA"/>
</dbReference>
<keyword evidence="6" id="KW-0969">Cilium</keyword>
<keyword evidence="7" id="KW-0206">Cytoskeleton</keyword>
<comment type="subunit">
    <text evidence="9">Microtubule inner protein component of sperm flagellar doublet microtubules.</text>
</comment>
<evidence type="ECO:0000256" key="1">
    <source>
        <dbReference type="ARBA" id="ARBA00004611"/>
    </source>
</evidence>
<keyword evidence="13" id="KW-1185">Reference proteome</keyword>
<keyword evidence="4" id="KW-0282">Flagellum</keyword>
<evidence type="ECO:0000259" key="11">
    <source>
        <dbReference type="Pfam" id="PF00535"/>
    </source>
</evidence>
<reference evidence="12" key="1">
    <citation type="submission" date="2023-08" db="EMBL/GenBank/DDBJ databases">
        <title>Chromosome-level Genome Assembly of mud carp (Cirrhinus molitorella).</title>
        <authorList>
            <person name="Liu H."/>
        </authorList>
    </citation>
    <scope>NUCLEOTIDE SEQUENCE</scope>
    <source>
        <strain evidence="12">Prfri</strain>
        <tissue evidence="12">Muscle</tissue>
    </source>
</reference>
<organism evidence="12 13">
    <name type="scientific">Cirrhinus molitorella</name>
    <name type="common">mud carp</name>
    <dbReference type="NCBI Taxonomy" id="172907"/>
    <lineage>
        <taxon>Eukaryota</taxon>
        <taxon>Metazoa</taxon>
        <taxon>Chordata</taxon>
        <taxon>Craniata</taxon>
        <taxon>Vertebrata</taxon>
        <taxon>Euteleostomi</taxon>
        <taxon>Actinopterygii</taxon>
        <taxon>Neopterygii</taxon>
        <taxon>Teleostei</taxon>
        <taxon>Ostariophysi</taxon>
        <taxon>Cypriniformes</taxon>
        <taxon>Cyprinidae</taxon>
        <taxon>Labeoninae</taxon>
        <taxon>Labeonini</taxon>
        <taxon>Cirrhinus</taxon>
    </lineage>
</organism>
<name>A0AA88T764_9TELE</name>
<sequence>MGLAKARVSGWEAATGQVVAILDAHIEVHREWAEPLLARIKADRTVVLSPVLDKVLFDTLEVTEYIPSAHAFDWNLWSMYESFRPEWYKLNDPLVPGKSPSVMGILVAERQFLGEIGVLDEGMTIYGGENVELGIRVWLCGGSIEVVPCSKIAHIERAHKPYSPNLGEALSRNALRVAEIWMDEYKSNVNIAWNLPLKDHGIDIGNVTERKQLREKLKYRVAAVQLDRRRNRELQRRERIFNDKVRTIGVDKDALDHQVKERIEKDQSQANERKVYAEELLCSDRVACILDQRQKKDERLLNEAIVQFRQQFQQPASRREFDLNDPELLKKQEGVRILPGLPGEDLTQKDRLRKQQEQLRAWTLQQQDELERAKQELQQEMHQYDQSRLALDNRALELQKMEEQSKKAAAIATKDFNLALAAEITRRCLQEHDEEEENNQTDILNQLNGDLLMENPEQNISVLGPSRLRRDYYKGMSPKELQEYTQYQLQQAEDRKRTLMEQREKELQEHQERMTSARAALLLERQQARINKELRRALDNTNAQLAQAHDAKKKHLQNVYTNIPDERYFSQFNTSSR</sequence>
<gene>
    <name evidence="12" type="ORF">Q8A67_025263</name>
</gene>
<evidence type="ECO:0000256" key="4">
    <source>
        <dbReference type="ARBA" id="ARBA00022846"/>
    </source>
</evidence>
<feature type="coiled-coil region" evidence="10">
    <location>
        <begin position="360"/>
        <end position="394"/>
    </location>
</feature>